<reference evidence="10 11" key="1">
    <citation type="submission" date="2016-07" db="EMBL/GenBank/DDBJ databases">
        <title>Pervasive Adenine N6-methylation of Active Genes in Fungi.</title>
        <authorList>
            <consortium name="DOE Joint Genome Institute"/>
            <person name="Mondo S.J."/>
            <person name="Dannebaum R.O."/>
            <person name="Kuo R.C."/>
            <person name="Labutti K."/>
            <person name="Haridas S."/>
            <person name="Kuo A."/>
            <person name="Salamov A."/>
            <person name="Ahrendt S.R."/>
            <person name="Lipzen A."/>
            <person name="Sullivan W."/>
            <person name="Andreopoulos W.B."/>
            <person name="Clum A."/>
            <person name="Lindquist E."/>
            <person name="Daum C."/>
            <person name="Ramamoorthy G.K."/>
            <person name="Gryganskyi A."/>
            <person name="Culley D."/>
            <person name="Magnuson J.K."/>
            <person name="James T.Y."/>
            <person name="O'Malley M.A."/>
            <person name="Stajich J.E."/>
            <person name="Spatafora J.W."/>
            <person name="Visel A."/>
            <person name="Grigoriev I.V."/>
        </authorList>
    </citation>
    <scope>NUCLEOTIDE SEQUENCE [LARGE SCALE GENOMIC DNA]</scope>
    <source>
        <strain evidence="10 11">CBS 931.73</strain>
    </source>
</reference>
<comment type="catalytic activity">
    <reaction evidence="7">
        <text>L-threonyl-[protein] + ATP = O-phospho-L-threonyl-[protein] + ADP + H(+)</text>
        <dbReference type="Rhea" id="RHEA:46608"/>
        <dbReference type="Rhea" id="RHEA-COMP:11060"/>
        <dbReference type="Rhea" id="RHEA-COMP:11605"/>
        <dbReference type="ChEBI" id="CHEBI:15378"/>
        <dbReference type="ChEBI" id="CHEBI:30013"/>
        <dbReference type="ChEBI" id="CHEBI:30616"/>
        <dbReference type="ChEBI" id="CHEBI:61977"/>
        <dbReference type="ChEBI" id="CHEBI:456216"/>
        <dbReference type="EC" id="2.7.11.1"/>
    </reaction>
</comment>
<dbReference type="EMBL" id="MCFE01000573">
    <property type="protein sequence ID" value="ORX86315.1"/>
    <property type="molecule type" value="Genomic_DNA"/>
</dbReference>
<evidence type="ECO:0000259" key="9">
    <source>
        <dbReference type="PROSITE" id="PS50011"/>
    </source>
</evidence>
<evidence type="ECO:0000313" key="10">
    <source>
        <dbReference type="EMBL" id="ORX86315.1"/>
    </source>
</evidence>
<protein>
    <recommendedName>
        <fullName evidence="1">non-specific serine/threonine protein kinase</fullName>
        <ecNumber evidence="1">2.7.11.1</ecNumber>
    </recommendedName>
</protein>
<comment type="catalytic activity">
    <reaction evidence="8">
        <text>L-seryl-[protein] + ATP = O-phospho-L-seryl-[protein] + ADP + H(+)</text>
        <dbReference type="Rhea" id="RHEA:17989"/>
        <dbReference type="Rhea" id="RHEA-COMP:9863"/>
        <dbReference type="Rhea" id="RHEA-COMP:11604"/>
        <dbReference type="ChEBI" id="CHEBI:15378"/>
        <dbReference type="ChEBI" id="CHEBI:29999"/>
        <dbReference type="ChEBI" id="CHEBI:30616"/>
        <dbReference type="ChEBI" id="CHEBI:83421"/>
        <dbReference type="ChEBI" id="CHEBI:456216"/>
        <dbReference type="EC" id="2.7.11.1"/>
    </reaction>
</comment>
<dbReference type="PROSITE" id="PS00108">
    <property type="entry name" value="PROTEIN_KINASE_ST"/>
    <property type="match status" value="1"/>
</dbReference>
<dbReference type="InterPro" id="IPR011009">
    <property type="entry name" value="Kinase-like_dom_sf"/>
</dbReference>
<dbReference type="PROSITE" id="PS50011">
    <property type="entry name" value="PROTEIN_KINASE_DOM"/>
    <property type="match status" value="1"/>
</dbReference>
<keyword evidence="6" id="KW-0067">ATP-binding</keyword>
<keyword evidence="4" id="KW-0547">Nucleotide-binding</keyword>
<keyword evidence="3" id="KW-0808">Transferase</keyword>
<evidence type="ECO:0000256" key="1">
    <source>
        <dbReference type="ARBA" id="ARBA00012513"/>
    </source>
</evidence>
<organism evidence="10 11">
    <name type="scientific">Basidiobolus meristosporus CBS 931.73</name>
    <dbReference type="NCBI Taxonomy" id="1314790"/>
    <lineage>
        <taxon>Eukaryota</taxon>
        <taxon>Fungi</taxon>
        <taxon>Fungi incertae sedis</taxon>
        <taxon>Zoopagomycota</taxon>
        <taxon>Entomophthoromycotina</taxon>
        <taxon>Basidiobolomycetes</taxon>
        <taxon>Basidiobolales</taxon>
        <taxon>Basidiobolaceae</taxon>
        <taxon>Basidiobolus</taxon>
    </lineage>
</organism>
<gene>
    <name evidence="10" type="ORF">K493DRAFT_319821</name>
</gene>
<evidence type="ECO:0000256" key="7">
    <source>
        <dbReference type="ARBA" id="ARBA00047899"/>
    </source>
</evidence>
<dbReference type="Gene3D" id="1.10.510.10">
    <property type="entry name" value="Transferase(Phosphotransferase) domain 1"/>
    <property type="match status" value="1"/>
</dbReference>
<dbReference type="PANTHER" id="PTHR43895">
    <property type="entry name" value="CALCIUM/CALMODULIN-DEPENDENT PROTEIN KINASE KINASE-RELATED"/>
    <property type="match status" value="1"/>
</dbReference>
<dbReference type="InterPro" id="IPR000719">
    <property type="entry name" value="Prot_kinase_dom"/>
</dbReference>
<evidence type="ECO:0000313" key="11">
    <source>
        <dbReference type="Proteomes" id="UP000193498"/>
    </source>
</evidence>
<dbReference type="AlphaFoldDB" id="A0A1Y1XKS8"/>
<evidence type="ECO:0000256" key="3">
    <source>
        <dbReference type="ARBA" id="ARBA00022679"/>
    </source>
</evidence>
<keyword evidence="5 10" id="KW-0418">Kinase</keyword>
<dbReference type="Proteomes" id="UP000193498">
    <property type="component" value="Unassembled WGS sequence"/>
</dbReference>
<dbReference type="InParanoid" id="A0A1Y1XKS8"/>
<evidence type="ECO:0000256" key="6">
    <source>
        <dbReference type="ARBA" id="ARBA00022840"/>
    </source>
</evidence>
<dbReference type="EC" id="2.7.11.1" evidence="1"/>
<dbReference type="GO" id="GO:0007165">
    <property type="term" value="P:signal transduction"/>
    <property type="evidence" value="ECO:0007669"/>
    <property type="project" value="TreeGrafter"/>
</dbReference>
<dbReference type="Pfam" id="PF00069">
    <property type="entry name" value="Pkinase"/>
    <property type="match status" value="1"/>
</dbReference>
<dbReference type="GO" id="GO:0005524">
    <property type="term" value="F:ATP binding"/>
    <property type="evidence" value="ECO:0007669"/>
    <property type="project" value="UniProtKB-KW"/>
</dbReference>
<dbReference type="STRING" id="1314790.A0A1Y1XKS8"/>
<accession>A0A1Y1XKS8</accession>
<evidence type="ECO:0000256" key="5">
    <source>
        <dbReference type="ARBA" id="ARBA00022777"/>
    </source>
</evidence>
<dbReference type="SMART" id="SM00220">
    <property type="entry name" value="S_TKc"/>
    <property type="match status" value="1"/>
</dbReference>
<dbReference type="SUPFAM" id="SSF56112">
    <property type="entry name" value="Protein kinase-like (PK-like)"/>
    <property type="match status" value="1"/>
</dbReference>
<dbReference type="PANTHER" id="PTHR43895:SF32">
    <property type="entry name" value="SERINE_THREONINE-PROTEIN KINASE CHK1"/>
    <property type="match status" value="1"/>
</dbReference>
<comment type="caution">
    <text evidence="10">The sequence shown here is derived from an EMBL/GenBank/DDBJ whole genome shotgun (WGS) entry which is preliminary data.</text>
</comment>
<dbReference type="InterPro" id="IPR008271">
    <property type="entry name" value="Ser/Thr_kinase_AS"/>
</dbReference>
<evidence type="ECO:0000256" key="2">
    <source>
        <dbReference type="ARBA" id="ARBA00022527"/>
    </source>
</evidence>
<dbReference type="GO" id="GO:0004674">
    <property type="term" value="F:protein serine/threonine kinase activity"/>
    <property type="evidence" value="ECO:0007669"/>
    <property type="project" value="UniProtKB-KW"/>
</dbReference>
<dbReference type="OrthoDB" id="6513151at2759"/>
<name>A0A1Y1XKS8_9FUNG</name>
<feature type="domain" description="Protein kinase" evidence="9">
    <location>
        <begin position="106"/>
        <end position="364"/>
    </location>
</feature>
<evidence type="ECO:0000256" key="8">
    <source>
        <dbReference type="ARBA" id="ARBA00048679"/>
    </source>
</evidence>
<dbReference type="FunFam" id="1.10.510.10:FF:000571">
    <property type="entry name" value="Maternal embryonic leucine zipper kinase"/>
    <property type="match status" value="1"/>
</dbReference>
<proteinExistence type="predicted"/>
<sequence>MLPSISPNETAFEHDDDPTLYKHEPLASSMKNFSKSNPPSLFTNAEEIKTPDECCIEKRSIVAKRLLLTLKKMLKKHKKEERKSGDLLSAIVKQNNGSIEGRYGSFIEEKRSGSGGMVRITCCCDSGKKYAVKTFRECQKEEPVHKYLQWINNEITVSRRLNHSYIIQTHEVLKENEKIHSVMEYCPCDLYQLVEEGKVSQQLAAKYFAQVVHAIAYMHSCGIAHRDIKLENICIDEKGSIKLIDYGCAFIFQSSPQHKPRVATTLCGSQAYIAPELHTREPYDPCKADVWSIAVVYLTLILRSFPWSVANPYDPGFKMFLKHQNNAKYFNRIPEPAVPIIRRMLDPNPNTRASIQDVLGDPWVKSIALE</sequence>
<evidence type="ECO:0000256" key="4">
    <source>
        <dbReference type="ARBA" id="ARBA00022741"/>
    </source>
</evidence>
<keyword evidence="11" id="KW-1185">Reference proteome</keyword>
<dbReference type="FunCoup" id="A0A1Y1XKS8">
    <property type="interactions" value="137"/>
</dbReference>
<keyword evidence="2" id="KW-0723">Serine/threonine-protein kinase</keyword>